<keyword evidence="1" id="KW-0472">Membrane</keyword>
<evidence type="ECO:0000256" key="2">
    <source>
        <dbReference type="SAM" id="SignalP"/>
    </source>
</evidence>
<evidence type="ECO:0008006" key="5">
    <source>
        <dbReference type="Google" id="ProtNLM"/>
    </source>
</evidence>
<dbReference type="InterPro" id="IPR011042">
    <property type="entry name" value="6-blade_b-propeller_TolB-like"/>
</dbReference>
<protein>
    <recommendedName>
        <fullName evidence="5">NHL repeat containing protein</fullName>
    </recommendedName>
</protein>
<keyword evidence="1" id="KW-1133">Transmembrane helix</keyword>
<dbReference type="STRING" id="1579979.WM2015_301"/>
<keyword evidence="1" id="KW-0812">Transmembrane</keyword>
<keyword evidence="2" id="KW-0732">Signal</keyword>
<dbReference type="PATRIC" id="fig|1579979.3.peg.305"/>
<feature type="signal peptide" evidence="2">
    <location>
        <begin position="1"/>
        <end position="29"/>
    </location>
</feature>
<dbReference type="AlphaFoldDB" id="A0A0K0XSS4"/>
<sequence length="320" mass="32779">MPDVRSAPMALLRSLALLALLACSVLAWAGPYGLAVNSRGNEVDSQRVDALWRVDLATGEAEYIGWTGFFDLEGLALDASGTLFGADDDSKTLVRVSQTSGLAIPVGGQTNRSNMGVAQSENLDFGMAMDCSGRAWVISSGQQRLFRADLASGELTAVGEAGDLGAPISDLAIIGDRAYGIGVGLDAAGRALAPNLYSIDLNSGSAQLVGPLGDAALPYNNAGLAFDEDGVLWAITDRRAVPGGDFPSAILRIDPESGRAEQVAETIVGFESLAVSSPVGCGLAGAGSPLAVPALSPAAILSLMLVLLGLAVVQLRSRHS</sequence>
<evidence type="ECO:0000313" key="4">
    <source>
        <dbReference type="Proteomes" id="UP000066624"/>
    </source>
</evidence>
<dbReference type="KEGG" id="wma:WM2015_301"/>
<dbReference type="SUPFAM" id="SSF63825">
    <property type="entry name" value="YWTD domain"/>
    <property type="match status" value="1"/>
</dbReference>
<feature type="chain" id="PRO_5005454150" description="NHL repeat containing protein" evidence="2">
    <location>
        <begin position="30"/>
        <end position="320"/>
    </location>
</feature>
<evidence type="ECO:0000256" key="1">
    <source>
        <dbReference type="SAM" id="Phobius"/>
    </source>
</evidence>
<gene>
    <name evidence="3" type="ORF">WM2015_301</name>
</gene>
<keyword evidence="4" id="KW-1185">Reference proteome</keyword>
<organism evidence="3 4">
    <name type="scientific">Wenzhouxiangella marina</name>
    <dbReference type="NCBI Taxonomy" id="1579979"/>
    <lineage>
        <taxon>Bacteria</taxon>
        <taxon>Pseudomonadati</taxon>
        <taxon>Pseudomonadota</taxon>
        <taxon>Gammaproteobacteria</taxon>
        <taxon>Chromatiales</taxon>
        <taxon>Wenzhouxiangellaceae</taxon>
        <taxon>Wenzhouxiangella</taxon>
    </lineage>
</organism>
<name>A0A0K0XSS4_9GAMM</name>
<feature type="transmembrane region" description="Helical" evidence="1">
    <location>
        <begin position="290"/>
        <end position="313"/>
    </location>
</feature>
<dbReference type="Gene3D" id="2.120.10.30">
    <property type="entry name" value="TolB, C-terminal domain"/>
    <property type="match status" value="1"/>
</dbReference>
<reference evidence="3 4" key="1">
    <citation type="submission" date="2015-07" db="EMBL/GenBank/DDBJ databases">
        <authorList>
            <person name="Noorani M."/>
        </authorList>
    </citation>
    <scope>NUCLEOTIDE SEQUENCE [LARGE SCALE GENOMIC DNA]</scope>
    <source>
        <strain evidence="3 4">KCTC 42284</strain>
    </source>
</reference>
<accession>A0A0K0XSS4</accession>
<evidence type="ECO:0000313" key="3">
    <source>
        <dbReference type="EMBL" id="AKS40687.1"/>
    </source>
</evidence>
<dbReference type="Proteomes" id="UP000066624">
    <property type="component" value="Chromosome"/>
</dbReference>
<dbReference type="EMBL" id="CP012154">
    <property type="protein sequence ID" value="AKS40687.1"/>
    <property type="molecule type" value="Genomic_DNA"/>
</dbReference>
<proteinExistence type="predicted"/>